<keyword evidence="2" id="KW-1185">Reference proteome</keyword>
<reference evidence="1" key="1">
    <citation type="journal article" date="2022" name="bioRxiv">
        <title>Sequencing and chromosome-scale assembly of the giantPleurodeles waltlgenome.</title>
        <authorList>
            <person name="Brown T."/>
            <person name="Elewa A."/>
            <person name="Iarovenko S."/>
            <person name="Subramanian E."/>
            <person name="Araus A.J."/>
            <person name="Petzold A."/>
            <person name="Susuki M."/>
            <person name="Suzuki K.-i.T."/>
            <person name="Hayashi T."/>
            <person name="Toyoda A."/>
            <person name="Oliveira C."/>
            <person name="Osipova E."/>
            <person name="Leigh N.D."/>
            <person name="Simon A."/>
            <person name="Yun M.H."/>
        </authorList>
    </citation>
    <scope>NUCLEOTIDE SEQUENCE</scope>
    <source>
        <strain evidence="1">20211129_DDA</strain>
        <tissue evidence="1">Liver</tissue>
    </source>
</reference>
<gene>
    <name evidence="1" type="ORF">NDU88_006322</name>
</gene>
<dbReference type="Proteomes" id="UP001066276">
    <property type="component" value="Chromosome 12"/>
</dbReference>
<dbReference type="EMBL" id="JANPWB010000016">
    <property type="protein sequence ID" value="KAJ1086198.1"/>
    <property type="molecule type" value="Genomic_DNA"/>
</dbReference>
<evidence type="ECO:0000313" key="2">
    <source>
        <dbReference type="Proteomes" id="UP001066276"/>
    </source>
</evidence>
<evidence type="ECO:0000313" key="1">
    <source>
        <dbReference type="EMBL" id="KAJ1086198.1"/>
    </source>
</evidence>
<sequence length="142" mass="15435">MACLYARHAGWGMNRHQRLEHLTFLIGKDRRHRTGHLQGSAHTLGCSAPLPHESRRACSAFAGAHRSPTELTALQDKVAQCRESEIGVKAIKSEHNTALSPAPSITYHSVRGEAVRPRSKKAPVVAFQTASCMIPTGTDSMA</sequence>
<comment type="caution">
    <text evidence="1">The sequence shown here is derived from an EMBL/GenBank/DDBJ whole genome shotgun (WGS) entry which is preliminary data.</text>
</comment>
<proteinExistence type="predicted"/>
<accession>A0AAV7L506</accession>
<organism evidence="1 2">
    <name type="scientific">Pleurodeles waltl</name>
    <name type="common">Iberian ribbed newt</name>
    <dbReference type="NCBI Taxonomy" id="8319"/>
    <lineage>
        <taxon>Eukaryota</taxon>
        <taxon>Metazoa</taxon>
        <taxon>Chordata</taxon>
        <taxon>Craniata</taxon>
        <taxon>Vertebrata</taxon>
        <taxon>Euteleostomi</taxon>
        <taxon>Amphibia</taxon>
        <taxon>Batrachia</taxon>
        <taxon>Caudata</taxon>
        <taxon>Salamandroidea</taxon>
        <taxon>Salamandridae</taxon>
        <taxon>Pleurodelinae</taxon>
        <taxon>Pleurodeles</taxon>
    </lineage>
</organism>
<protein>
    <submittedName>
        <fullName evidence="1">Uncharacterized protein</fullName>
    </submittedName>
</protein>
<dbReference type="AlphaFoldDB" id="A0AAV7L506"/>
<name>A0AAV7L506_PLEWA</name>